<name>A0A226EBB0_FOLCA</name>
<dbReference type="AlphaFoldDB" id="A0A226EBB0"/>
<evidence type="ECO:0000313" key="3">
    <source>
        <dbReference type="EMBL" id="OXA54922.1"/>
    </source>
</evidence>
<keyword evidence="2" id="KW-0812">Transmembrane</keyword>
<keyword evidence="4" id="KW-1185">Reference proteome</keyword>
<organism evidence="3 4">
    <name type="scientific">Folsomia candida</name>
    <name type="common">Springtail</name>
    <dbReference type="NCBI Taxonomy" id="158441"/>
    <lineage>
        <taxon>Eukaryota</taxon>
        <taxon>Metazoa</taxon>
        <taxon>Ecdysozoa</taxon>
        <taxon>Arthropoda</taxon>
        <taxon>Hexapoda</taxon>
        <taxon>Collembola</taxon>
        <taxon>Entomobryomorpha</taxon>
        <taxon>Isotomoidea</taxon>
        <taxon>Isotomidae</taxon>
        <taxon>Proisotominae</taxon>
        <taxon>Folsomia</taxon>
    </lineage>
</organism>
<keyword evidence="2" id="KW-0472">Membrane</keyword>
<dbReference type="Proteomes" id="UP000198287">
    <property type="component" value="Unassembled WGS sequence"/>
</dbReference>
<feature type="compositionally biased region" description="Basic and acidic residues" evidence="1">
    <location>
        <begin position="299"/>
        <end position="309"/>
    </location>
</feature>
<keyword evidence="2" id="KW-1133">Transmembrane helix</keyword>
<evidence type="ECO:0000313" key="4">
    <source>
        <dbReference type="Proteomes" id="UP000198287"/>
    </source>
</evidence>
<sequence length="321" mass="37647">MHYISRLFDDSIDVPDTVRTTLFFKIMLAVWAPVAILLTNCYIGLMISELNAPWKGAHPEFFEGLICDKSPLKILKGIAMSANEWKRLVEFDKLVQNSDRNRYNNWDTRIVHDRDCFTFISLRSDNSPPYWYNTPLYIRTLETRTLFQFLPHLMSNPVKKSEIIEFLLGDPLYHYLGSRQSVRVRRQANFDNAFPYHKKTRDKKHQFNISPSECKKTAYISEVYRIDAKLQHLQRKFRETKYFKGKDLLHQKMEGFAFRAGGRSAVPRNFDSLYEAGIIGRLKVESISRLATSDFDDHDTEKQDPKQDFKPMSLDGENKIL</sequence>
<proteinExistence type="predicted"/>
<protein>
    <submittedName>
        <fullName evidence="3">Uncharacterized protein</fullName>
    </submittedName>
</protein>
<feature type="region of interest" description="Disordered" evidence="1">
    <location>
        <begin position="294"/>
        <end position="321"/>
    </location>
</feature>
<comment type="caution">
    <text evidence="3">The sequence shown here is derived from an EMBL/GenBank/DDBJ whole genome shotgun (WGS) entry which is preliminary data.</text>
</comment>
<gene>
    <name evidence="3" type="ORF">Fcan01_11865</name>
</gene>
<accession>A0A226EBB0</accession>
<dbReference type="EMBL" id="LNIX01000005">
    <property type="protein sequence ID" value="OXA54922.1"/>
    <property type="molecule type" value="Genomic_DNA"/>
</dbReference>
<evidence type="ECO:0000256" key="1">
    <source>
        <dbReference type="SAM" id="MobiDB-lite"/>
    </source>
</evidence>
<reference evidence="3 4" key="1">
    <citation type="submission" date="2015-12" db="EMBL/GenBank/DDBJ databases">
        <title>The genome of Folsomia candida.</title>
        <authorList>
            <person name="Faddeeva A."/>
            <person name="Derks M.F."/>
            <person name="Anvar Y."/>
            <person name="Smit S."/>
            <person name="Van Straalen N."/>
            <person name="Roelofs D."/>
        </authorList>
    </citation>
    <scope>NUCLEOTIDE SEQUENCE [LARGE SCALE GENOMIC DNA]</scope>
    <source>
        <strain evidence="3 4">VU population</strain>
        <tissue evidence="3">Whole body</tissue>
    </source>
</reference>
<feature type="transmembrane region" description="Helical" evidence="2">
    <location>
        <begin position="22"/>
        <end position="45"/>
    </location>
</feature>
<evidence type="ECO:0000256" key="2">
    <source>
        <dbReference type="SAM" id="Phobius"/>
    </source>
</evidence>